<dbReference type="Gene3D" id="3.40.50.1820">
    <property type="entry name" value="alpha/beta hydrolase"/>
    <property type="match status" value="1"/>
</dbReference>
<dbReference type="AlphaFoldDB" id="A0A4Y2BFZ9"/>
<dbReference type="Proteomes" id="UP000499080">
    <property type="component" value="Unassembled WGS sequence"/>
</dbReference>
<proteinExistence type="predicted"/>
<protein>
    <recommendedName>
        <fullName evidence="3">Carboxylesterase type B domain-containing protein</fullName>
    </recommendedName>
</protein>
<accession>A0A4Y2BFZ9</accession>
<evidence type="ECO:0000313" key="2">
    <source>
        <dbReference type="Proteomes" id="UP000499080"/>
    </source>
</evidence>
<name>A0A4Y2BFZ9_ARAVE</name>
<gene>
    <name evidence="1" type="ORF">AVEN_27998_1</name>
</gene>
<dbReference type="EMBL" id="BGPR01000075">
    <property type="protein sequence ID" value="GBL90893.1"/>
    <property type="molecule type" value="Genomic_DNA"/>
</dbReference>
<evidence type="ECO:0000313" key="1">
    <source>
        <dbReference type="EMBL" id="GBL90893.1"/>
    </source>
</evidence>
<keyword evidence="2" id="KW-1185">Reference proteome</keyword>
<organism evidence="1 2">
    <name type="scientific">Araneus ventricosus</name>
    <name type="common">Orbweaver spider</name>
    <name type="synonym">Epeira ventricosa</name>
    <dbReference type="NCBI Taxonomy" id="182803"/>
    <lineage>
        <taxon>Eukaryota</taxon>
        <taxon>Metazoa</taxon>
        <taxon>Ecdysozoa</taxon>
        <taxon>Arthropoda</taxon>
        <taxon>Chelicerata</taxon>
        <taxon>Arachnida</taxon>
        <taxon>Araneae</taxon>
        <taxon>Araneomorphae</taxon>
        <taxon>Entelegynae</taxon>
        <taxon>Araneoidea</taxon>
        <taxon>Araneidae</taxon>
        <taxon>Araneus</taxon>
    </lineage>
</organism>
<sequence>MTEVPLPSEFFPEVFNLSFHVLVGLAYTSIRVYSYPGIYSSHLWDAIAFFNQIHHYIENPTAEDLQFQEVVQRTVLEFVKSDGIHITPEEWLKYPNSVALISTNITLVDSYHKTKCKFWSANGLTDYAWVS</sequence>
<evidence type="ECO:0008006" key="3">
    <source>
        <dbReference type="Google" id="ProtNLM"/>
    </source>
</evidence>
<dbReference type="InterPro" id="IPR029058">
    <property type="entry name" value="AB_hydrolase_fold"/>
</dbReference>
<dbReference type="OrthoDB" id="6411422at2759"/>
<reference evidence="1 2" key="1">
    <citation type="journal article" date="2019" name="Sci. Rep.">
        <title>Orb-weaving spider Araneus ventricosus genome elucidates the spidroin gene catalogue.</title>
        <authorList>
            <person name="Kono N."/>
            <person name="Nakamura H."/>
            <person name="Ohtoshi R."/>
            <person name="Moran D.A.P."/>
            <person name="Shinohara A."/>
            <person name="Yoshida Y."/>
            <person name="Fujiwara M."/>
            <person name="Mori M."/>
            <person name="Tomita M."/>
            <person name="Arakawa K."/>
        </authorList>
    </citation>
    <scope>NUCLEOTIDE SEQUENCE [LARGE SCALE GENOMIC DNA]</scope>
</reference>
<comment type="caution">
    <text evidence="1">The sequence shown here is derived from an EMBL/GenBank/DDBJ whole genome shotgun (WGS) entry which is preliminary data.</text>
</comment>